<gene>
    <name evidence="1" type="ORF">HMPREF0083_03210</name>
</gene>
<sequence length="42" mass="4887">MFPRLFLTRKFGARCGGDPLWIILDNQHPWVKISNITYIGNP</sequence>
<proteinExistence type="predicted"/>
<accession>U1X2D9</accession>
<dbReference type="HOGENOM" id="CLU_3246447_0_0_9"/>
<name>U1X2D9_ANEAE</name>
<organism evidence="1 2">
    <name type="scientific">Aneurinibacillus aneurinilyticus ATCC 12856</name>
    <dbReference type="NCBI Taxonomy" id="649747"/>
    <lineage>
        <taxon>Bacteria</taxon>
        <taxon>Bacillati</taxon>
        <taxon>Bacillota</taxon>
        <taxon>Bacilli</taxon>
        <taxon>Bacillales</taxon>
        <taxon>Paenibacillaceae</taxon>
        <taxon>Aneurinibacillus group</taxon>
        <taxon>Aneurinibacillus</taxon>
    </lineage>
</organism>
<dbReference type="Proteomes" id="UP000016511">
    <property type="component" value="Unassembled WGS sequence"/>
</dbReference>
<reference evidence="1 2" key="1">
    <citation type="submission" date="2013-08" db="EMBL/GenBank/DDBJ databases">
        <authorList>
            <person name="Weinstock G."/>
            <person name="Sodergren E."/>
            <person name="Wylie T."/>
            <person name="Fulton L."/>
            <person name="Fulton R."/>
            <person name="Fronick C."/>
            <person name="O'Laughlin M."/>
            <person name="Godfrey J."/>
            <person name="Miner T."/>
            <person name="Herter B."/>
            <person name="Appelbaum E."/>
            <person name="Cordes M."/>
            <person name="Lek S."/>
            <person name="Wollam A."/>
            <person name="Pepin K.H."/>
            <person name="Palsikar V.B."/>
            <person name="Mitreva M."/>
            <person name="Wilson R.K."/>
        </authorList>
    </citation>
    <scope>NUCLEOTIDE SEQUENCE [LARGE SCALE GENOMIC DNA]</scope>
    <source>
        <strain evidence="1 2">ATCC 12856</strain>
    </source>
</reference>
<dbReference type="EMBL" id="AWSJ01000196">
    <property type="protein sequence ID" value="ERI08703.1"/>
    <property type="molecule type" value="Genomic_DNA"/>
</dbReference>
<evidence type="ECO:0000313" key="2">
    <source>
        <dbReference type="Proteomes" id="UP000016511"/>
    </source>
</evidence>
<keyword evidence="2" id="KW-1185">Reference proteome</keyword>
<dbReference type="AlphaFoldDB" id="U1X2D9"/>
<protein>
    <submittedName>
        <fullName evidence="1">Uncharacterized protein</fullName>
    </submittedName>
</protein>
<comment type="caution">
    <text evidence="1">The sequence shown here is derived from an EMBL/GenBank/DDBJ whole genome shotgun (WGS) entry which is preliminary data.</text>
</comment>
<evidence type="ECO:0000313" key="1">
    <source>
        <dbReference type="EMBL" id="ERI08703.1"/>
    </source>
</evidence>